<dbReference type="Proteomes" id="UP001217500">
    <property type="component" value="Chromosome"/>
</dbReference>
<gene>
    <name evidence="3" type="ORF">PH603_13785</name>
</gene>
<evidence type="ECO:0000259" key="1">
    <source>
        <dbReference type="Pfam" id="PF06938"/>
    </source>
</evidence>
<dbReference type="InterPro" id="IPR048341">
    <property type="entry name" value="DUF1285_N"/>
</dbReference>
<accession>A0AAE9XRH7</accession>
<name>A0AAE9XRH7_9PROT</name>
<feature type="domain" description="DUF1285" evidence="2">
    <location>
        <begin position="92"/>
        <end position="187"/>
    </location>
</feature>
<dbReference type="KEGG" id="gso:PH603_13785"/>
<dbReference type="InterPro" id="IPR023361">
    <property type="entry name" value="DUF1285_beta_roll_sf"/>
</dbReference>
<dbReference type="Pfam" id="PF06938">
    <property type="entry name" value="DUF1285_N"/>
    <property type="match status" value="1"/>
</dbReference>
<dbReference type="InterPro" id="IPR010707">
    <property type="entry name" value="DUF1285"/>
</dbReference>
<dbReference type="EMBL" id="CP116805">
    <property type="protein sequence ID" value="WCL53605.1"/>
    <property type="molecule type" value="Genomic_DNA"/>
</dbReference>
<dbReference type="AlphaFoldDB" id="A0AAE9XRH7"/>
<reference evidence="3" key="1">
    <citation type="submission" date="2023-01" db="EMBL/GenBank/DDBJ databases">
        <title>The genome sequence of Kordiimonadaceae bacterium 6D33.</title>
        <authorList>
            <person name="Liu Y."/>
        </authorList>
    </citation>
    <scope>NUCLEOTIDE SEQUENCE</scope>
    <source>
        <strain evidence="3">6D33</strain>
    </source>
</reference>
<dbReference type="Gene3D" id="2.30.270.10">
    <property type="entry name" value="duf1285 protein"/>
    <property type="match status" value="1"/>
</dbReference>
<evidence type="ECO:0000313" key="4">
    <source>
        <dbReference type="Proteomes" id="UP001217500"/>
    </source>
</evidence>
<organism evidence="3 4">
    <name type="scientific">Gimibacter soli</name>
    <dbReference type="NCBI Taxonomy" id="3024400"/>
    <lineage>
        <taxon>Bacteria</taxon>
        <taxon>Pseudomonadati</taxon>
        <taxon>Pseudomonadota</taxon>
        <taxon>Alphaproteobacteria</taxon>
        <taxon>Kordiimonadales</taxon>
        <taxon>Temperatibacteraceae</taxon>
        <taxon>Gimibacter</taxon>
    </lineage>
</organism>
<dbReference type="InterPro" id="IPR048342">
    <property type="entry name" value="DUF1285_C"/>
</dbReference>
<keyword evidence="4" id="KW-1185">Reference proteome</keyword>
<dbReference type="PIRSF" id="PIRSF029557">
    <property type="entry name" value="UCP029557"/>
    <property type="match status" value="1"/>
</dbReference>
<protein>
    <submittedName>
        <fullName evidence="3">DUF1285 domain-containing protein</fullName>
    </submittedName>
</protein>
<feature type="domain" description="DUF1285" evidence="1">
    <location>
        <begin position="24"/>
        <end position="91"/>
    </location>
</feature>
<evidence type="ECO:0000313" key="3">
    <source>
        <dbReference type="EMBL" id="WCL53605.1"/>
    </source>
</evidence>
<dbReference type="RefSeq" id="WP_289503117.1">
    <property type="nucleotide sequence ID" value="NZ_CP116805.1"/>
</dbReference>
<dbReference type="Pfam" id="PF21028">
    <property type="entry name" value="DUF1285_C"/>
    <property type="match status" value="1"/>
</dbReference>
<sequence>MNDRPQSAFRLEEIIKQVEGQRFPPVERWNPDFCGDIDMAILKDGSWTYMGTPIGRERMVRLFASILRKDEDGKTYLVTPIEKVGIRVEDAPFVAVAVEDVGEGDERAFAFTTNVGDTVIAGKDHPIRVETDDETGEPRPYILIRGRLEALIARAVFYELVAAASHVDMGDGCVALRLASQGEAFDLGSVSMEDLSDA</sequence>
<proteinExistence type="predicted"/>
<dbReference type="Gene3D" id="3.10.540.10">
    <property type="entry name" value="duf1285 like domain"/>
    <property type="match status" value="1"/>
</dbReference>
<evidence type="ECO:0000259" key="2">
    <source>
        <dbReference type="Pfam" id="PF21028"/>
    </source>
</evidence>